<dbReference type="RefSeq" id="WP_006448065.1">
    <property type="nucleotide sequence ID" value="NZ_BSRA01000002.1"/>
</dbReference>
<gene>
    <name evidence="2" type="ORF">Heshes_03890</name>
    <name evidence="3" type="ORF">SAMN04489725_101193</name>
</gene>
<dbReference type="Gene3D" id="3.20.20.80">
    <property type="entry name" value="Glycosidases"/>
    <property type="match status" value="1"/>
</dbReference>
<keyword evidence="4" id="KW-1185">Reference proteome</keyword>
<reference evidence="2" key="3">
    <citation type="submission" date="2023-02" db="EMBL/GenBank/DDBJ databases">
        <title>Proposal of a novel subspecies: Alicyclobacillus hesperidum subspecies aegle.</title>
        <authorList>
            <person name="Goto K."/>
            <person name="Fujii T."/>
            <person name="Yasui K."/>
            <person name="Mochida K."/>
            <person name="Kato-Tanaka Y."/>
            <person name="Morohoshi S."/>
            <person name="An S.Y."/>
            <person name="Kasai H."/>
            <person name="Yokota A."/>
        </authorList>
    </citation>
    <scope>NUCLEOTIDE SEQUENCE</scope>
    <source>
        <strain evidence="2">DSM 12766</strain>
    </source>
</reference>
<dbReference type="AlphaFoldDB" id="A0A1H2QC90"/>
<reference evidence="3" key="1">
    <citation type="submission" date="2016-10" db="EMBL/GenBank/DDBJ databases">
        <authorList>
            <person name="de Groot N.N."/>
        </authorList>
    </citation>
    <scope>NUCLEOTIDE SEQUENCE [LARGE SCALE GENOMIC DNA]</scope>
    <source>
        <strain evidence="3">DSM 12489</strain>
    </source>
</reference>
<dbReference type="Gene3D" id="3.10.50.10">
    <property type="match status" value="1"/>
</dbReference>
<sequence length="143" mass="15915">MMASGPPMAIAPIDQVRAVLDYATSAIEPGKILMGMSLYGYDWPLPYEKGRTRASGVSNNAAQNLAIAEKAPIIWDVKSASPYFEYMVAGVQHRVWFDDAQSAAIKLALVDEYQLRGVSVWVLGNEFPQLWYLLKDGYTIRKV</sequence>
<dbReference type="SUPFAM" id="SSF51445">
    <property type="entry name" value="(Trans)glycosidases"/>
    <property type="match status" value="1"/>
</dbReference>
<proteinExistence type="predicted"/>
<dbReference type="GO" id="GO:0070492">
    <property type="term" value="F:oligosaccharide binding"/>
    <property type="evidence" value="ECO:0007669"/>
    <property type="project" value="TreeGrafter"/>
</dbReference>
<name>A0A1H2QC90_9BACL</name>
<dbReference type="InterPro" id="IPR017853">
    <property type="entry name" value="GH"/>
</dbReference>
<dbReference type="InterPro" id="IPR029070">
    <property type="entry name" value="Chitinase_insertion_sf"/>
</dbReference>
<evidence type="ECO:0000313" key="4">
    <source>
        <dbReference type="Proteomes" id="UP000182589"/>
    </source>
</evidence>
<organism evidence="3 4">
    <name type="scientific">Alicyclobacillus hesperidum</name>
    <dbReference type="NCBI Taxonomy" id="89784"/>
    <lineage>
        <taxon>Bacteria</taxon>
        <taxon>Bacillati</taxon>
        <taxon>Bacillota</taxon>
        <taxon>Bacilli</taxon>
        <taxon>Bacillales</taxon>
        <taxon>Alicyclobacillaceae</taxon>
        <taxon>Alicyclobacillus</taxon>
    </lineage>
</organism>
<evidence type="ECO:0000313" key="2">
    <source>
        <dbReference type="EMBL" id="GLV12705.1"/>
    </source>
</evidence>
<dbReference type="EMBL" id="BSRA01000002">
    <property type="protein sequence ID" value="GLV12705.1"/>
    <property type="molecule type" value="Genomic_DNA"/>
</dbReference>
<protein>
    <submittedName>
        <fullName evidence="3">Spore germination protein</fullName>
    </submittedName>
</protein>
<dbReference type="GO" id="GO:0005975">
    <property type="term" value="P:carbohydrate metabolic process"/>
    <property type="evidence" value="ECO:0007669"/>
    <property type="project" value="InterPro"/>
</dbReference>
<dbReference type="STRING" id="89784.SAMN04489725_101193"/>
<dbReference type="Proteomes" id="UP000182589">
    <property type="component" value="Unassembled WGS sequence"/>
</dbReference>
<dbReference type="GO" id="GO:0012505">
    <property type="term" value="C:endomembrane system"/>
    <property type="evidence" value="ECO:0007669"/>
    <property type="project" value="TreeGrafter"/>
</dbReference>
<dbReference type="PANTHER" id="PTHR46066">
    <property type="entry name" value="CHITINASE DOMAIN-CONTAINING PROTEIN 1 FAMILY MEMBER"/>
    <property type="match status" value="1"/>
</dbReference>
<evidence type="ECO:0000313" key="3">
    <source>
        <dbReference type="EMBL" id="SDW04705.1"/>
    </source>
</evidence>
<dbReference type="PROSITE" id="PS51910">
    <property type="entry name" value="GH18_2"/>
    <property type="match status" value="1"/>
</dbReference>
<feature type="domain" description="GH18" evidence="1">
    <location>
        <begin position="1"/>
        <end position="143"/>
    </location>
</feature>
<dbReference type="Pfam" id="PF00704">
    <property type="entry name" value="Glyco_hydro_18"/>
    <property type="match status" value="1"/>
</dbReference>
<dbReference type="Proteomes" id="UP001157137">
    <property type="component" value="Unassembled WGS sequence"/>
</dbReference>
<accession>A0A1H2QC90</accession>
<reference evidence="4" key="2">
    <citation type="submission" date="2016-10" db="EMBL/GenBank/DDBJ databases">
        <authorList>
            <person name="Varghese N."/>
        </authorList>
    </citation>
    <scope>NUCLEOTIDE SEQUENCE [LARGE SCALE GENOMIC DNA]</scope>
    <source>
        <strain evidence="4">DSM 12489</strain>
    </source>
</reference>
<dbReference type="InterPro" id="IPR001223">
    <property type="entry name" value="Glyco_hydro18_cat"/>
</dbReference>
<dbReference type="PANTHER" id="PTHR46066:SF2">
    <property type="entry name" value="CHITINASE DOMAIN-CONTAINING PROTEIN 1"/>
    <property type="match status" value="1"/>
</dbReference>
<evidence type="ECO:0000259" key="1">
    <source>
        <dbReference type="PROSITE" id="PS51910"/>
    </source>
</evidence>
<dbReference type="EMBL" id="FNOJ01000001">
    <property type="protein sequence ID" value="SDW04705.1"/>
    <property type="molecule type" value="Genomic_DNA"/>
</dbReference>